<evidence type="ECO:0000313" key="2">
    <source>
        <dbReference type="EMBL" id="CCX30574.1"/>
    </source>
</evidence>
<dbReference type="EMBL" id="HF935442">
    <property type="protein sequence ID" value="CCX30574.1"/>
    <property type="molecule type" value="Genomic_DNA"/>
</dbReference>
<sequence>MSTQQDSTEPENDKTPVWIDEARYFEDMARQDEWKAAMATAWLQVNFPEGKELHEHDEAAGADETKPDGEMGMEVDETGETSVKNKGTDVGPAGENSEEQEEPAEVMECDEMDIS</sequence>
<proteinExistence type="predicted"/>
<feature type="compositionally biased region" description="Basic and acidic residues" evidence="1">
    <location>
        <begin position="52"/>
        <end position="69"/>
    </location>
</feature>
<organism evidence="2 3">
    <name type="scientific">Pyronema omphalodes (strain CBS 100304)</name>
    <name type="common">Pyronema confluens</name>
    <dbReference type="NCBI Taxonomy" id="1076935"/>
    <lineage>
        <taxon>Eukaryota</taxon>
        <taxon>Fungi</taxon>
        <taxon>Dikarya</taxon>
        <taxon>Ascomycota</taxon>
        <taxon>Pezizomycotina</taxon>
        <taxon>Pezizomycetes</taxon>
        <taxon>Pezizales</taxon>
        <taxon>Pyronemataceae</taxon>
        <taxon>Pyronema</taxon>
    </lineage>
</organism>
<dbReference type="Proteomes" id="UP000018144">
    <property type="component" value="Unassembled WGS sequence"/>
</dbReference>
<protein>
    <submittedName>
        <fullName evidence="2">Uncharacterized protein</fullName>
    </submittedName>
</protein>
<accession>U4LEL0</accession>
<evidence type="ECO:0000313" key="3">
    <source>
        <dbReference type="Proteomes" id="UP000018144"/>
    </source>
</evidence>
<name>U4LEL0_PYROM</name>
<keyword evidence="3" id="KW-1185">Reference proteome</keyword>
<gene>
    <name evidence="2" type="ORF">PCON_08773</name>
</gene>
<reference evidence="2 3" key="1">
    <citation type="journal article" date="2013" name="PLoS Genet.">
        <title>The genome and development-dependent transcriptomes of Pyronema confluens: a window into fungal evolution.</title>
        <authorList>
            <person name="Traeger S."/>
            <person name="Altegoer F."/>
            <person name="Freitag M."/>
            <person name="Gabaldon T."/>
            <person name="Kempken F."/>
            <person name="Kumar A."/>
            <person name="Marcet-Houben M."/>
            <person name="Poggeler S."/>
            <person name="Stajich J.E."/>
            <person name="Nowrousian M."/>
        </authorList>
    </citation>
    <scope>NUCLEOTIDE SEQUENCE [LARGE SCALE GENOMIC DNA]</scope>
    <source>
        <strain evidence="3">CBS 100304</strain>
        <tissue evidence="2">Vegetative mycelium</tissue>
    </source>
</reference>
<feature type="compositionally biased region" description="Acidic residues" evidence="1">
    <location>
        <begin position="96"/>
        <end position="115"/>
    </location>
</feature>
<evidence type="ECO:0000256" key="1">
    <source>
        <dbReference type="SAM" id="MobiDB-lite"/>
    </source>
</evidence>
<dbReference type="AlphaFoldDB" id="U4LEL0"/>
<feature type="region of interest" description="Disordered" evidence="1">
    <location>
        <begin position="52"/>
        <end position="115"/>
    </location>
</feature>